<dbReference type="AlphaFoldDB" id="A0A2P8DA87"/>
<dbReference type="InterPro" id="IPR001555">
    <property type="entry name" value="GART_AS"/>
</dbReference>
<evidence type="ECO:0000313" key="9">
    <source>
        <dbReference type="Proteomes" id="UP000240572"/>
    </source>
</evidence>
<dbReference type="SUPFAM" id="SSF53328">
    <property type="entry name" value="Formyltransferase"/>
    <property type="match status" value="1"/>
</dbReference>
<accession>A0A2P8DA87</accession>
<feature type="binding site" evidence="6">
    <location>
        <position position="104"/>
    </location>
    <ligand>
        <name>(6R)-10-formyltetrahydrofolate</name>
        <dbReference type="ChEBI" id="CHEBI:195366"/>
    </ligand>
</feature>
<keyword evidence="3 6" id="KW-0658">Purine biosynthesis</keyword>
<dbReference type="GO" id="GO:0004644">
    <property type="term" value="F:phosphoribosylglycinamide formyltransferase activity"/>
    <property type="evidence" value="ECO:0007669"/>
    <property type="project" value="UniProtKB-UniRule"/>
</dbReference>
<feature type="binding site" evidence="6">
    <location>
        <begin position="54"/>
        <end position="56"/>
    </location>
    <ligand>
        <name>N(1)-(5-phospho-beta-D-ribosyl)glycinamide</name>
        <dbReference type="ChEBI" id="CHEBI:143788"/>
    </ligand>
</feature>
<dbReference type="PANTHER" id="PTHR43369:SF2">
    <property type="entry name" value="PHOSPHORIBOSYLGLYCINAMIDE FORMYLTRANSFERASE"/>
    <property type="match status" value="1"/>
</dbReference>
<protein>
    <recommendedName>
        <fullName evidence="6">Phosphoribosylglycinamide formyltransferase</fullName>
        <ecNumber evidence="6">2.1.2.2</ecNumber>
    </recommendedName>
    <alternativeName>
        <fullName evidence="6">5'-phosphoribosylglycinamide transformylase</fullName>
    </alternativeName>
    <alternativeName>
        <fullName evidence="6">GAR transformylase</fullName>
        <shortName evidence="6">GART</shortName>
    </alternativeName>
</protein>
<feature type="binding site" evidence="6">
    <location>
        <position position="143"/>
    </location>
    <ligand>
        <name>(6R)-10-formyltetrahydrofolate</name>
        <dbReference type="ChEBI" id="CHEBI:195366"/>
    </ligand>
</feature>
<feature type="active site" description="Proton donor" evidence="6">
    <location>
        <position position="145"/>
    </location>
</feature>
<feature type="site" description="Raises pKa of active site His" evidence="6">
    <location>
        <position position="186"/>
    </location>
</feature>
<evidence type="ECO:0000256" key="1">
    <source>
        <dbReference type="ARBA" id="ARBA00005054"/>
    </source>
</evidence>
<comment type="caution">
    <text evidence="6">Lacks conserved residue(s) required for the propagation of feature annotation.</text>
</comment>
<dbReference type="InterPro" id="IPR036477">
    <property type="entry name" value="Formyl_transf_N_sf"/>
</dbReference>
<comment type="catalytic activity">
    <reaction evidence="5 6">
        <text>N(1)-(5-phospho-beta-D-ribosyl)glycinamide + (6R)-10-formyltetrahydrofolate = N(2)-formyl-N(1)-(5-phospho-beta-D-ribosyl)glycinamide + (6S)-5,6,7,8-tetrahydrofolate + H(+)</text>
        <dbReference type="Rhea" id="RHEA:15053"/>
        <dbReference type="ChEBI" id="CHEBI:15378"/>
        <dbReference type="ChEBI" id="CHEBI:57453"/>
        <dbReference type="ChEBI" id="CHEBI:143788"/>
        <dbReference type="ChEBI" id="CHEBI:147286"/>
        <dbReference type="ChEBI" id="CHEBI:195366"/>
        <dbReference type="EC" id="2.1.2.2"/>
    </reaction>
</comment>
<dbReference type="HAMAP" id="MF_01930">
    <property type="entry name" value="PurN"/>
    <property type="match status" value="1"/>
</dbReference>
<gene>
    <name evidence="6" type="primary">purN</name>
    <name evidence="8" type="ORF">B0I18_101291</name>
</gene>
<dbReference type="GO" id="GO:0005829">
    <property type="term" value="C:cytosol"/>
    <property type="evidence" value="ECO:0007669"/>
    <property type="project" value="TreeGrafter"/>
</dbReference>
<comment type="caution">
    <text evidence="8">The sequence shown here is derived from an EMBL/GenBank/DDBJ whole genome shotgun (WGS) entry which is preliminary data.</text>
</comment>
<dbReference type="CDD" id="cd08645">
    <property type="entry name" value="FMT_core_GART"/>
    <property type="match status" value="1"/>
</dbReference>
<evidence type="ECO:0000256" key="2">
    <source>
        <dbReference type="ARBA" id="ARBA00022679"/>
    </source>
</evidence>
<dbReference type="EC" id="2.1.2.2" evidence="6"/>
<dbReference type="EMBL" id="PYGD01000001">
    <property type="protein sequence ID" value="PSK94140.1"/>
    <property type="molecule type" value="Genomic_DNA"/>
</dbReference>
<comment type="pathway">
    <text evidence="1 6">Purine metabolism; IMP biosynthesis via de novo pathway; N(2)-formyl-N(1)-(5-phospho-D-ribosyl)glycinamide from N(1)-(5-phospho-D-ribosyl)glycinamide (10-formyl THF route): step 1/1.</text>
</comment>
<keyword evidence="2 6" id="KW-0808">Transferase</keyword>
<dbReference type="InterPro" id="IPR002376">
    <property type="entry name" value="Formyl_transf_N"/>
</dbReference>
<dbReference type="Pfam" id="PF00551">
    <property type="entry name" value="Formyl_trans_N"/>
    <property type="match status" value="1"/>
</dbReference>
<comment type="similarity">
    <text evidence="4 6">Belongs to the GART family.</text>
</comment>
<dbReference type="UniPathway" id="UPA00074">
    <property type="reaction ID" value="UER00126"/>
</dbReference>
<evidence type="ECO:0000256" key="6">
    <source>
        <dbReference type="HAMAP-Rule" id="MF_01930"/>
    </source>
</evidence>
<organism evidence="8 9">
    <name type="scientific">Taibaiella chishuiensis</name>
    <dbReference type="NCBI Taxonomy" id="1434707"/>
    <lineage>
        <taxon>Bacteria</taxon>
        <taxon>Pseudomonadati</taxon>
        <taxon>Bacteroidota</taxon>
        <taxon>Chitinophagia</taxon>
        <taxon>Chitinophagales</taxon>
        <taxon>Chitinophagaceae</taxon>
        <taxon>Taibaiella</taxon>
    </lineage>
</organism>
<evidence type="ECO:0000259" key="7">
    <source>
        <dbReference type="Pfam" id="PF00551"/>
    </source>
</evidence>
<evidence type="ECO:0000256" key="3">
    <source>
        <dbReference type="ARBA" id="ARBA00022755"/>
    </source>
</evidence>
<dbReference type="Proteomes" id="UP000240572">
    <property type="component" value="Unassembled WGS sequence"/>
</dbReference>
<dbReference type="NCBIfam" id="TIGR00639">
    <property type="entry name" value="PurN"/>
    <property type="match status" value="1"/>
</dbReference>
<evidence type="ECO:0000256" key="5">
    <source>
        <dbReference type="ARBA" id="ARBA00047664"/>
    </source>
</evidence>
<dbReference type="GO" id="GO:0006189">
    <property type="term" value="P:'de novo' IMP biosynthetic process"/>
    <property type="evidence" value="ECO:0007669"/>
    <property type="project" value="UniProtKB-UniRule"/>
</dbReference>
<reference evidence="8 9" key="1">
    <citation type="submission" date="2018-03" db="EMBL/GenBank/DDBJ databases">
        <title>Genomic Encyclopedia of Type Strains, Phase III (KMG-III): the genomes of soil and plant-associated and newly described type strains.</title>
        <authorList>
            <person name="Whitman W."/>
        </authorList>
    </citation>
    <scope>NUCLEOTIDE SEQUENCE [LARGE SCALE GENOMIC DNA]</scope>
    <source>
        <strain evidence="8 9">CGMCC 1.12700</strain>
    </source>
</reference>
<name>A0A2P8DA87_9BACT</name>
<feature type="domain" description="Formyl transferase N-terminal" evidence="7">
    <location>
        <begin position="46"/>
        <end position="222"/>
    </location>
</feature>
<comment type="function">
    <text evidence="6">Catalyzes the transfer of a formyl group from 10-formyltetrahydrofolate to 5-phospho-ribosyl-glycinamide (GAR), producing 5-phospho-ribosyl-N-formylglycinamide (FGAR) and tetrahydrofolate.</text>
</comment>
<proteinExistence type="inferred from homology"/>
<evidence type="ECO:0000313" key="8">
    <source>
        <dbReference type="EMBL" id="PSK94140.1"/>
    </source>
</evidence>
<dbReference type="PANTHER" id="PTHR43369">
    <property type="entry name" value="PHOSPHORIBOSYLGLYCINAMIDE FORMYLTRANSFERASE"/>
    <property type="match status" value="1"/>
</dbReference>
<evidence type="ECO:0000256" key="4">
    <source>
        <dbReference type="ARBA" id="ARBA00038440"/>
    </source>
</evidence>
<sequence>MLILTKIKIIGRITGQKNRFINREMINLQKFNYPLCRGTTTTMHQLILFASGRGSNVQAIIDHFATNAKARVVLIVCNNPQAGVLDIAARHHIPVQLIDKKAFRSEEFINLLRGYDPALLVLAGFLWKVPEAVVQAFPGRMINVHPALLPKYGGKGMYGSHVHEAVVAAGDKESGITIHYVNEHYDEGATILQAYCPVHDTDHALSLAEKIHRLEHFYFPKTVEFLLDQF</sequence>
<dbReference type="InterPro" id="IPR004607">
    <property type="entry name" value="GART"/>
</dbReference>
<keyword evidence="9" id="KW-1185">Reference proteome</keyword>
<dbReference type="Gene3D" id="3.40.50.170">
    <property type="entry name" value="Formyl transferase, N-terminal domain"/>
    <property type="match status" value="1"/>
</dbReference>
<dbReference type="PROSITE" id="PS00373">
    <property type="entry name" value="GART"/>
    <property type="match status" value="1"/>
</dbReference>